<protein>
    <submittedName>
        <fullName evidence="1">Uncharacterized protein</fullName>
    </submittedName>
</protein>
<name>A0A561SN85_9PSEU</name>
<evidence type="ECO:0000313" key="1">
    <source>
        <dbReference type="EMBL" id="TWF76322.1"/>
    </source>
</evidence>
<comment type="caution">
    <text evidence="1">The sequence shown here is derived from an EMBL/GenBank/DDBJ whole genome shotgun (WGS) entry which is preliminary data.</text>
</comment>
<dbReference type="AlphaFoldDB" id="A0A561SN85"/>
<gene>
    <name evidence="1" type="ORF">FHX44_112212</name>
</gene>
<proteinExistence type="predicted"/>
<sequence length="70" mass="7517">MRYKSSAVFSVQSRTVVVVNVKKIVGLLAIALLLFFVFTQPDNAAGSVTSVGTTLRDGAESVIRFVTQLV</sequence>
<reference evidence="1 2" key="1">
    <citation type="submission" date="2019-06" db="EMBL/GenBank/DDBJ databases">
        <title>Sequencing the genomes of 1000 actinobacteria strains.</title>
        <authorList>
            <person name="Klenk H.-P."/>
        </authorList>
    </citation>
    <scope>NUCLEOTIDE SEQUENCE [LARGE SCALE GENOMIC DNA]</scope>
    <source>
        <strain evidence="1 2">DSM 45671</strain>
    </source>
</reference>
<accession>A0A561SN85</accession>
<organism evidence="1 2">
    <name type="scientific">Pseudonocardia hierapolitana</name>
    <dbReference type="NCBI Taxonomy" id="1128676"/>
    <lineage>
        <taxon>Bacteria</taxon>
        <taxon>Bacillati</taxon>
        <taxon>Actinomycetota</taxon>
        <taxon>Actinomycetes</taxon>
        <taxon>Pseudonocardiales</taxon>
        <taxon>Pseudonocardiaceae</taxon>
        <taxon>Pseudonocardia</taxon>
    </lineage>
</organism>
<evidence type="ECO:0000313" key="2">
    <source>
        <dbReference type="Proteomes" id="UP000321261"/>
    </source>
</evidence>
<dbReference type="Proteomes" id="UP000321261">
    <property type="component" value="Unassembled WGS sequence"/>
</dbReference>
<keyword evidence="2" id="KW-1185">Reference proteome</keyword>
<dbReference type="EMBL" id="VIWU01000001">
    <property type="protein sequence ID" value="TWF76322.1"/>
    <property type="molecule type" value="Genomic_DNA"/>
</dbReference>